<evidence type="ECO:0000313" key="7">
    <source>
        <dbReference type="Proteomes" id="UP001052739"/>
    </source>
</evidence>
<dbReference type="SMART" id="SM00344">
    <property type="entry name" value="HTH_ASNC"/>
    <property type="match status" value="2"/>
</dbReference>
<dbReference type="Proteomes" id="UP001052739">
    <property type="component" value="Unassembled WGS sequence"/>
</dbReference>
<evidence type="ECO:0000256" key="1">
    <source>
        <dbReference type="ARBA" id="ARBA00023015"/>
    </source>
</evidence>
<feature type="compositionally biased region" description="Low complexity" evidence="4">
    <location>
        <begin position="60"/>
        <end position="74"/>
    </location>
</feature>
<dbReference type="PANTHER" id="PTHR30154">
    <property type="entry name" value="LEUCINE-RESPONSIVE REGULATORY PROTEIN"/>
    <property type="match status" value="1"/>
</dbReference>
<dbReference type="InterPro" id="IPR000485">
    <property type="entry name" value="AsnC-type_HTH_dom"/>
</dbReference>
<dbReference type="EMBL" id="BNDW01000117">
    <property type="protein sequence ID" value="GHI27495.1"/>
    <property type="molecule type" value="Genomic_DNA"/>
</dbReference>
<dbReference type="InterPro" id="IPR036388">
    <property type="entry name" value="WH-like_DNA-bd_sf"/>
</dbReference>
<dbReference type="PANTHER" id="PTHR30154:SF34">
    <property type="entry name" value="TRANSCRIPTIONAL REGULATOR AZLB"/>
    <property type="match status" value="1"/>
</dbReference>
<keyword evidence="7" id="KW-1185">Reference proteome</keyword>
<dbReference type="InterPro" id="IPR019888">
    <property type="entry name" value="Tscrpt_reg_AsnC-like"/>
</dbReference>
<dbReference type="SUPFAM" id="SSF46785">
    <property type="entry name" value="Winged helix' DNA-binding domain"/>
    <property type="match status" value="2"/>
</dbReference>
<dbReference type="Gene3D" id="1.10.10.10">
    <property type="entry name" value="Winged helix-like DNA-binding domain superfamily/Winged helix DNA-binding domain"/>
    <property type="match status" value="2"/>
</dbReference>
<name>A0ABQ3PR42_9ACTN</name>
<keyword evidence="1" id="KW-0805">Transcription regulation</keyword>
<dbReference type="Pfam" id="PF01037">
    <property type="entry name" value="AsnC_trans_reg"/>
    <property type="match status" value="1"/>
</dbReference>
<dbReference type="PROSITE" id="PS50956">
    <property type="entry name" value="HTH_ASNC_2"/>
    <property type="match status" value="1"/>
</dbReference>
<evidence type="ECO:0000256" key="2">
    <source>
        <dbReference type="ARBA" id="ARBA00023125"/>
    </source>
</evidence>
<dbReference type="Pfam" id="PF13404">
    <property type="entry name" value="HTH_AsnC-type"/>
    <property type="match status" value="2"/>
</dbReference>
<protein>
    <recommendedName>
        <fullName evidence="5">HTH asnC-type domain-containing protein</fullName>
    </recommendedName>
</protein>
<dbReference type="RefSeq" id="WP_190223938.1">
    <property type="nucleotide sequence ID" value="NZ_BNBS01000044.1"/>
</dbReference>
<dbReference type="InterPro" id="IPR036390">
    <property type="entry name" value="WH_DNA-bd_sf"/>
</dbReference>
<feature type="compositionally biased region" description="Gly residues" evidence="4">
    <location>
        <begin position="9"/>
        <end position="39"/>
    </location>
</feature>
<evidence type="ECO:0000256" key="4">
    <source>
        <dbReference type="SAM" id="MobiDB-lite"/>
    </source>
</evidence>
<dbReference type="PRINTS" id="PR00033">
    <property type="entry name" value="HTHASNC"/>
</dbReference>
<dbReference type="InterPro" id="IPR019887">
    <property type="entry name" value="Tscrpt_reg_AsnC/Lrp_C"/>
</dbReference>
<keyword evidence="2" id="KW-0238">DNA-binding</keyword>
<feature type="compositionally biased region" description="Gly residues" evidence="4">
    <location>
        <begin position="46"/>
        <end position="59"/>
    </location>
</feature>
<sequence>MTTERTARYGGGGAAARGDGAGGAARGEGAGGGARGEGAGAAVRGAGVGGGARGEGPGGAARAEGPAGAARGEGVGRAVPGAGLDALDHGILKVLHRDPRAPFAEVAAAVGAHERTVARRLERMTADGRVAFVAALVPEYQHEGVTAEIAVRCAPGRVHEVALTLAALDETRSVEVATGALDVFVELQAAGHDALLTLVDTVIGRLDGVVDLHSAVVLRLLLTASDWAPYDDEPTDVRRHAIEGTPLPEPPLVDELDRRLVELLRRDARMSTTRLARELSVGETTARRRLARLTASHVLHLRLHADPAVLGYPVEARFRLGVPHRELDAAIRLLAREPALRHLVVTSGGTSLLGYSSHRDTRDFQEFTARVLARLEGVTSTETALLMRTYKRAGVAAVHG</sequence>
<dbReference type="InterPro" id="IPR011008">
    <property type="entry name" value="Dimeric_a/b-barrel"/>
</dbReference>
<keyword evidence="3" id="KW-0804">Transcription</keyword>
<proteinExistence type="predicted"/>
<dbReference type="SUPFAM" id="SSF54909">
    <property type="entry name" value="Dimeric alpha+beta barrel"/>
    <property type="match status" value="2"/>
</dbReference>
<feature type="region of interest" description="Disordered" evidence="4">
    <location>
        <begin position="1"/>
        <end position="74"/>
    </location>
</feature>
<accession>A0ABQ3PR42</accession>
<feature type="domain" description="HTH asnC-type" evidence="5">
    <location>
        <begin position="253"/>
        <end position="313"/>
    </location>
</feature>
<evidence type="ECO:0000256" key="3">
    <source>
        <dbReference type="ARBA" id="ARBA00023163"/>
    </source>
</evidence>
<comment type="caution">
    <text evidence="6">The sequence shown here is derived from an EMBL/GenBank/DDBJ whole genome shotgun (WGS) entry which is preliminary data.</text>
</comment>
<organism evidence="6 7">
    <name type="scientific">Streptomyces hydrogenans</name>
    <dbReference type="NCBI Taxonomy" id="1873719"/>
    <lineage>
        <taxon>Bacteria</taxon>
        <taxon>Bacillati</taxon>
        <taxon>Actinomycetota</taxon>
        <taxon>Actinomycetes</taxon>
        <taxon>Kitasatosporales</taxon>
        <taxon>Streptomycetaceae</taxon>
        <taxon>Streptomyces</taxon>
    </lineage>
</organism>
<gene>
    <name evidence="6" type="ORF">Shyd_88660</name>
</gene>
<reference evidence="6" key="1">
    <citation type="submission" date="2024-05" db="EMBL/GenBank/DDBJ databases">
        <title>Whole genome shotgun sequence of Streptomyces hydrogenans NBRC 13475.</title>
        <authorList>
            <person name="Komaki H."/>
            <person name="Tamura T."/>
        </authorList>
    </citation>
    <scope>NUCLEOTIDE SEQUENCE</scope>
    <source>
        <strain evidence="6">NBRC 13475</strain>
    </source>
</reference>
<evidence type="ECO:0000259" key="5">
    <source>
        <dbReference type="PROSITE" id="PS50956"/>
    </source>
</evidence>
<evidence type="ECO:0000313" key="6">
    <source>
        <dbReference type="EMBL" id="GHI27495.1"/>
    </source>
</evidence>
<dbReference type="Gene3D" id="3.30.70.920">
    <property type="match status" value="2"/>
</dbReference>